<sequence>MAGKQGALAPMPSLPRMDSDALSENETGVQSERAPTPPPVLQPDTSFAVVPSLSLASSSIKRRVTRSGSKKDLAAPSDEGSSSTSKAVMTPRNKPKKDSGSSVDDAGVAALLSHVATVEESIAAMRQQLLDLHTSYDSNHVAILQMIADLKPSKPINLDVVDHLEELWNMLAETRVSMQSLSSSLGTMLPREEFERRLPQAQRSQSSQMPAGFTSARAGLPSISVVPPLPHVPAPVPSPTVTRIPTPGPLSVPPSSVRLAPPSTSYLSSTVPSNLVAAPSGLSFSVSKGKRTMESDDSSSSKRTKQDVVYVELGFTPSTDNPLHIAHYVAGRLHSDFN</sequence>
<organism evidence="2 3">
    <name type="scientific">Marasmius tenuissimus</name>
    <dbReference type="NCBI Taxonomy" id="585030"/>
    <lineage>
        <taxon>Eukaryota</taxon>
        <taxon>Fungi</taxon>
        <taxon>Dikarya</taxon>
        <taxon>Basidiomycota</taxon>
        <taxon>Agaricomycotina</taxon>
        <taxon>Agaricomycetes</taxon>
        <taxon>Agaricomycetidae</taxon>
        <taxon>Agaricales</taxon>
        <taxon>Marasmiineae</taxon>
        <taxon>Marasmiaceae</taxon>
        <taxon>Marasmius</taxon>
    </lineage>
</organism>
<name>A0ABR2ZBM1_9AGAR</name>
<evidence type="ECO:0000313" key="3">
    <source>
        <dbReference type="Proteomes" id="UP001437256"/>
    </source>
</evidence>
<evidence type="ECO:0000256" key="1">
    <source>
        <dbReference type="SAM" id="MobiDB-lite"/>
    </source>
</evidence>
<dbReference type="Proteomes" id="UP001437256">
    <property type="component" value="Unassembled WGS sequence"/>
</dbReference>
<proteinExistence type="predicted"/>
<gene>
    <name evidence="2" type="ORF">AAF712_014563</name>
</gene>
<evidence type="ECO:0000313" key="2">
    <source>
        <dbReference type="EMBL" id="KAL0058735.1"/>
    </source>
</evidence>
<dbReference type="EMBL" id="JBBXMP010000279">
    <property type="protein sequence ID" value="KAL0058735.1"/>
    <property type="molecule type" value="Genomic_DNA"/>
</dbReference>
<keyword evidence="3" id="KW-1185">Reference proteome</keyword>
<protein>
    <submittedName>
        <fullName evidence="2">Uncharacterized protein</fullName>
    </submittedName>
</protein>
<accession>A0ABR2ZBM1</accession>
<reference evidence="2 3" key="1">
    <citation type="submission" date="2024-05" db="EMBL/GenBank/DDBJ databases">
        <title>A draft genome resource for the thread blight pathogen Marasmius tenuissimus strain MS-2.</title>
        <authorList>
            <person name="Yulfo-Soto G.E."/>
            <person name="Baruah I.K."/>
            <person name="Amoako-Attah I."/>
            <person name="Bukari Y."/>
            <person name="Meinhardt L.W."/>
            <person name="Bailey B.A."/>
            <person name="Cohen S.P."/>
        </authorList>
    </citation>
    <scope>NUCLEOTIDE SEQUENCE [LARGE SCALE GENOMIC DNA]</scope>
    <source>
        <strain evidence="2 3">MS-2</strain>
    </source>
</reference>
<feature type="region of interest" description="Disordered" evidence="1">
    <location>
        <begin position="59"/>
        <end position="103"/>
    </location>
</feature>
<comment type="caution">
    <text evidence="2">The sequence shown here is derived from an EMBL/GenBank/DDBJ whole genome shotgun (WGS) entry which is preliminary data.</text>
</comment>
<feature type="region of interest" description="Disordered" evidence="1">
    <location>
        <begin position="1"/>
        <end position="46"/>
    </location>
</feature>